<dbReference type="CDD" id="cd05913">
    <property type="entry name" value="PaaK"/>
    <property type="match status" value="1"/>
</dbReference>
<dbReference type="PIRSF" id="PIRSF006444">
    <property type="entry name" value="PaaK"/>
    <property type="match status" value="1"/>
</dbReference>
<gene>
    <name evidence="12" type="ORF">MFMK1_000068</name>
</gene>
<evidence type="ECO:0000256" key="8">
    <source>
        <dbReference type="ARBA" id="ARBA00075111"/>
    </source>
</evidence>
<dbReference type="InterPro" id="IPR042099">
    <property type="entry name" value="ANL_N_sf"/>
</dbReference>
<comment type="subunit">
    <text evidence="1">Monomer.</text>
</comment>
<dbReference type="Pfam" id="PF14535">
    <property type="entry name" value="AMP-binding_C_2"/>
    <property type="match status" value="1"/>
</dbReference>
<feature type="domain" description="AMP-dependent ligase C-terminal" evidence="11">
    <location>
        <begin position="335"/>
        <end position="431"/>
    </location>
</feature>
<comment type="similarity">
    <text evidence="5 9">Belongs to the phenylacetyl-CoA ligase family.</text>
</comment>
<comment type="catalytic activity">
    <reaction evidence="9">
        <text>2-phenylacetate + ATP + CoA = phenylacetyl-CoA + AMP + diphosphate</text>
        <dbReference type="Rhea" id="RHEA:20956"/>
        <dbReference type="ChEBI" id="CHEBI:18401"/>
        <dbReference type="ChEBI" id="CHEBI:30616"/>
        <dbReference type="ChEBI" id="CHEBI:33019"/>
        <dbReference type="ChEBI" id="CHEBI:57287"/>
        <dbReference type="ChEBI" id="CHEBI:57390"/>
        <dbReference type="ChEBI" id="CHEBI:456215"/>
        <dbReference type="EC" id="6.2.1.30"/>
    </reaction>
</comment>
<name>A0AAU0UJ89_9FIRM</name>
<protein>
    <recommendedName>
        <fullName evidence="7 9">Phenylacetate-coenzyme A ligase</fullName>
        <ecNumber evidence="6 9">6.2.1.30</ecNumber>
    </recommendedName>
    <alternativeName>
        <fullName evidence="8 9">Phenylacetyl-CoA ligase</fullName>
    </alternativeName>
</protein>
<dbReference type="Proteomes" id="UP001329915">
    <property type="component" value="Chromosome"/>
</dbReference>
<proteinExistence type="inferred from homology"/>
<dbReference type="PANTHER" id="PTHR43439:SF1">
    <property type="entry name" value="PHENYLACETATE-COENZYME A LIGASE"/>
    <property type="match status" value="1"/>
</dbReference>
<dbReference type="SUPFAM" id="SSF56801">
    <property type="entry name" value="Acetyl-CoA synthetase-like"/>
    <property type="match status" value="1"/>
</dbReference>
<sequence length="437" mass="49124">MIWDETNECGSRTQLEELQLTRLKETVNRVYHHVPFYRERFDEAGLRPGDINSLADIQALPFTTKDDLRENYPFKLFAVPMEQVVRVHASSGTTGKPVVVGYTAKDLDTWTDLTARMVTLAGVTAKDVAQVAFGYGLFTGGFGLHYGLERAGATVVPASGGNSEKQIMLMQDFGTTALISTPTYALYLAEVAQKMGLDPRKDLKLRIGLFGGEPWTEEMRREIEQRWDIKATDNYGLSEVLGPGVAGECQYAAGHHIAEDHFLIEVIDPETGKNVGFGEEGELVFTSLTKEAFPVIRFRTKDISIVNVEQCRCGRTTARMRKVTGRTDDMLIIRGVNVFPSQIESVLMEIEGVTPHYRINVTRRGYLDELEILVEVPEQKFSGRFKELELLETKIKQKLHSVLSINAKVRLVEPHTLERTSGKAKRVYDYRKSERGA</sequence>
<dbReference type="FunFam" id="3.40.50.12780:FF:000016">
    <property type="entry name" value="Phenylacetate-coenzyme A ligase"/>
    <property type="match status" value="1"/>
</dbReference>
<dbReference type="Pfam" id="PF00501">
    <property type="entry name" value="AMP-binding"/>
    <property type="match status" value="1"/>
</dbReference>
<organism evidence="12 13">
    <name type="scientific">Metallumcola ferriviriculae</name>
    <dbReference type="NCBI Taxonomy" id="3039180"/>
    <lineage>
        <taxon>Bacteria</taxon>
        <taxon>Bacillati</taxon>
        <taxon>Bacillota</taxon>
        <taxon>Clostridia</taxon>
        <taxon>Neomoorellales</taxon>
        <taxon>Desulfitibacteraceae</taxon>
        <taxon>Metallumcola</taxon>
    </lineage>
</organism>
<dbReference type="GO" id="GO:0000166">
    <property type="term" value="F:nucleotide binding"/>
    <property type="evidence" value="ECO:0007669"/>
    <property type="project" value="UniProtKB-KW"/>
</dbReference>
<evidence type="ECO:0000256" key="9">
    <source>
        <dbReference type="PIRNR" id="PIRNR006444"/>
    </source>
</evidence>
<keyword evidence="3 9" id="KW-0547">Nucleotide-binding</keyword>
<keyword evidence="2 9" id="KW-0436">Ligase</keyword>
<evidence type="ECO:0000259" key="11">
    <source>
        <dbReference type="Pfam" id="PF14535"/>
    </source>
</evidence>
<dbReference type="InterPro" id="IPR011880">
    <property type="entry name" value="PA_CoA_ligase"/>
</dbReference>
<dbReference type="RefSeq" id="WP_366923213.1">
    <property type="nucleotide sequence ID" value="NZ_CP121694.1"/>
</dbReference>
<evidence type="ECO:0000256" key="2">
    <source>
        <dbReference type="ARBA" id="ARBA00022598"/>
    </source>
</evidence>
<dbReference type="GO" id="GO:0010124">
    <property type="term" value="P:phenylacetate catabolic process"/>
    <property type="evidence" value="ECO:0007669"/>
    <property type="project" value="UniProtKB-UniRule"/>
</dbReference>
<evidence type="ECO:0000256" key="6">
    <source>
        <dbReference type="ARBA" id="ARBA00066629"/>
    </source>
</evidence>
<evidence type="ECO:0000256" key="3">
    <source>
        <dbReference type="ARBA" id="ARBA00022741"/>
    </source>
</evidence>
<accession>A0AAU0UJ89</accession>
<dbReference type="EC" id="6.2.1.30" evidence="6 9"/>
<evidence type="ECO:0000256" key="7">
    <source>
        <dbReference type="ARBA" id="ARBA00068695"/>
    </source>
</evidence>
<dbReference type="EMBL" id="CP121694">
    <property type="protein sequence ID" value="WRO20310.1"/>
    <property type="molecule type" value="Genomic_DNA"/>
</dbReference>
<reference evidence="12 13" key="1">
    <citation type="submission" date="2023-04" db="EMBL/GenBank/DDBJ databases">
        <authorList>
            <person name="Hsu D."/>
        </authorList>
    </citation>
    <scope>NUCLEOTIDE SEQUENCE [LARGE SCALE GENOMIC DNA]</scope>
    <source>
        <strain evidence="12 13">MK1</strain>
    </source>
</reference>
<evidence type="ECO:0000313" key="12">
    <source>
        <dbReference type="EMBL" id="WRO20310.1"/>
    </source>
</evidence>
<feature type="domain" description="AMP-dependent synthetase/ligase" evidence="10">
    <location>
        <begin position="78"/>
        <end position="286"/>
    </location>
</feature>
<dbReference type="AlphaFoldDB" id="A0AAU0UJ89"/>
<dbReference type="Gene3D" id="3.40.50.12780">
    <property type="entry name" value="N-terminal domain of ligase-like"/>
    <property type="match status" value="1"/>
</dbReference>
<dbReference type="PANTHER" id="PTHR43439">
    <property type="entry name" value="PHENYLACETATE-COENZYME A LIGASE"/>
    <property type="match status" value="1"/>
</dbReference>
<dbReference type="GO" id="GO:0047475">
    <property type="term" value="F:phenylacetate-CoA ligase activity"/>
    <property type="evidence" value="ECO:0007669"/>
    <property type="project" value="UniProtKB-EC"/>
</dbReference>
<dbReference type="KEGG" id="dbc:MFMK1_000068"/>
<evidence type="ECO:0000313" key="13">
    <source>
        <dbReference type="Proteomes" id="UP001329915"/>
    </source>
</evidence>
<comment type="function">
    <text evidence="9">Catalyzes the activation of phenylacetic acid (PA) to phenylacetyl-CoA (PA-CoA).</text>
</comment>
<dbReference type="Gene3D" id="3.30.300.30">
    <property type="match status" value="1"/>
</dbReference>
<evidence type="ECO:0000259" key="10">
    <source>
        <dbReference type="Pfam" id="PF00501"/>
    </source>
</evidence>
<dbReference type="InterPro" id="IPR045851">
    <property type="entry name" value="AMP-bd_C_sf"/>
</dbReference>
<evidence type="ECO:0000256" key="4">
    <source>
        <dbReference type="ARBA" id="ARBA00060591"/>
    </source>
</evidence>
<dbReference type="InterPro" id="IPR028154">
    <property type="entry name" value="AMP-dep_Lig_C"/>
</dbReference>
<dbReference type="InterPro" id="IPR051414">
    <property type="entry name" value="Adenylate-forming_Reductase"/>
</dbReference>
<keyword evidence="13" id="KW-1185">Reference proteome</keyword>
<evidence type="ECO:0000256" key="5">
    <source>
        <dbReference type="ARBA" id="ARBA00061566"/>
    </source>
</evidence>
<comment type="pathway">
    <text evidence="4 9">Aromatic compound metabolism; phenylacetate degradation.</text>
</comment>
<dbReference type="InterPro" id="IPR000873">
    <property type="entry name" value="AMP-dep_synth/lig_dom"/>
</dbReference>
<evidence type="ECO:0000256" key="1">
    <source>
        <dbReference type="ARBA" id="ARBA00011245"/>
    </source>
</evidence>